<dbReference type="SMART" id="SM00698">
    <property type="entry name" value="MORN"/>
    <property type="match status" value="14"/>
</dbReference>
<sequence>MWVSKTLAALLLAWSPCAVGGTCPLSGSRASPANILPPNAEPESGSVLMLYKGWNVSNLSIERIEETSGYLSLVFDGPEGGGSLQAGESFSDMDEYVLRRIRISMPSEHTLLNRRLPLEVQLWHEPAVHRDISRLITARAKVQQMLRRFHGLIRDWQFQLKRQEDPSATNASFPNLQTERDWAEAVRRDSIQDGEALMEHASQLRRQIAKIDEEVEVLNERLQRPQSARMVALSLLYAAPHDAVFAASGHFLRWLTLAIKRNEERPQPAKRNKAALQAEVQQLQQRLHEMQAEKKDKLDGRGEERQLQTSHDAQTLQDQHLEEQLRRRLSKCRRRDKIGRNSNSAFSLSASIIRYWEETDLLPISIYGQAAVGELDLTIAQQTCPRLFLMMVFQTALTLRADAESEMLLEGRGADREVNAQLAYNNGACFFTDANGALLTEFVRRQLIFCVLVVDSRLWKHRDRAQVASTAKDDDGSDMPDTDMCRRPKSAPPQKRPSWSPTRRANARLFSQIELLRPGQEQSPAGGVCLSVAVAALQWFWHQAASHGAVLPDRRVPVAIAFETHRQDFRGDPFKLTRDGEWAELAVLAKARFEQTNQGIVLPLLQEGDPLQLRDGKKVVYDVAAATVLTARASKQARAANAGTGEWRDTWDTDALEEYEKGVKDQQVMDDESVAPAFEAIRFSVSYLEDVKLVFHFEEFRTFGKDSVRALPLTALAYDGSFTRPPCTPVVRWYLVSEPQAASAKDMLGLAAVVLGEAHRGPTCQRVQGLEVCHQGISASDGVWWSGPIKQVPESGTRFPDQLMHTVSLGFGSFHKPKETHLSSQLVSRLPWLYVQACCAVLLLCSIAMLGATCSMWSHQYLQPSSWPNKDSLRLIVGSILADPMSEAGNAYSGGIKDGLFHGKGTLTYAGNERYEGEWVYGKREGHGRFTYADGAIFEGQWAEDRIHGQGVAVFASGNRYEGTWENGRIHGHGTLTYSNKDQYDGDWHDGKMHGRGTYRYAEGDVYQGEWRDDKRHGKGVVTYVSARGSVVEKFEGDWVNGKMHGHGKYQYADGGVYEGDWHDGKMHGKGIYVFPNGNTYDGEWVNDMKEGYGTLTYQNGEKYDGLWKADKVHGKGTLVYTYGDKFVGDWVDAKKEGEGELIYSNGDRFKGQWVDDRASGYGVFVYSNGNRYDGQWLDDKRHGRGVFACAEDGSVYDGEFAFGRKEGRGVLKLQSGHVLSGVWKQGELAQVVEFVFSADSPWKNPDL</sequence>
<feature type="compositionally biased region" description="Polar residues" evidence="2">
    <location>
        <begin position="307"/>
        <end position="318"/>
    </location>
</feature>
<evidence type="ECO:0000313" key="5">
    <source>
        <dbReference type="Proteomes" id="UP000186817"/>
    </source>
</evidence>
<dbReference type="AlphaFoldDB" id="A0A1Q9CE34"/>
<evidence type="ECO:0000256" key="2">
    <source>
        <dbReference type="SAM" id="MobiDB-lite"/>
    </source>
</evidence>
<dbReference type="SUPFAM" id="SSF82185">
    <property type="entry name" value="Histone H3 K4-specific methyltransferase SET7/9 N-terminal domain"/>
    <property type="match status" value="3"/>
</dbReference>
<dbReference type="PANTHER" id="PTHR43215:SF14">
    <property type="entry name" value="RADIAL SPOKE HEAD 1 HOMOLOG"/>
    <property type="match status" value="1"/>
</dbReference>
<dbReference type="Pfam" id="PF02493">
    <property type="entry name" value="MORN"/>
    <property type="match status" value="14"/>
</dbReference>
<organism evidence="4 5">
    <name type="scientific">Symbiodinium microadriaticum</name>
    <name type="common">Dinoflagellate</name>
    <name type="synonym">Zooxanthella microadriatica</name>
    <dbReference type="NCBI Taxonomy" id="2951"/>
    <lineage>
        <taxon>Eukaryota</taxon>
        <taxon>Sar</taxon>
        <taxon>Alveolata</taxon>
        <taxon>Dinophyceae</taxon>
        <taxon>Suessiales</taxon>
        <taxon>Symbiodiniaceae</taxon>
        <taxon>Symbiodinium</taxon>
    </lineage>
</organism>
<feature type="region of interest" description="Disordered" evidence="2">
    <location>
        <begin position="465"/>
        <end position="503"/>
    </location>
</feature>
<evidence type="ECO:0000256" key="1">
    <source>
        <dbReference type="ARBA" id="ARBA00022737"/>
    </source>
</evidence>
<dbReference type="InterPro" id="IPR036398">
    <property type="entry name" value="CA_dom_sf"/>
</dbReference>
<gene>
    <name evidence="4" type="primary">rsph10b</name>
    <name evidence="4" type="ORF">AK812_SmicGene38306</name>
</gene>
<dbReference type="Proteomes" id="UP000186817">
    <property type="component" value="Unassembled WGS sequence"/>
</dbReference>
<accession>A0A1Q9CE34</accession>
<feature type="chain" id="PRO_5012819290" evidence="3">
    <location>
        <begin position="22"/>
        <end position="1248"/>
    </location>
</feature>
<dbReference type="SUPFAM" id="SSF51069">
    <property type="entry name" value="Carbonic anhydrase"/>
    <property type="match status" value="2"/>
</dbReference>
<keyword evidence="3" id="KW-0732">Signal</keyword>
<comment type="caution">
    <text evidence="4">The sequence shown here is derived from an EMBL/GenBank/DDBJ whole genome shotgun (WGS) entry which is preliminary data.</text>
</comment>
<proteinExistence type="predicted"/>
<name>A0A1Q9CE34_SYMMI</name>
<dbReference type="FunFam" id="2.20.110.10:FF:000002">
    <property type="entry name" value="Phosphatidylinositol 4-phosphate 5-kinase 8"/>
    <property type="match status" value="2"/>
</dbReference>
<dbReference type="OrthoDB" id="270720at2759"/>
<dbReference type="Gene3D" id="2.20.110.10">
    <property type="entry name" value="Histone H3 K4-specific methyltransferase SET7/9 N-terminal domain"/>
    <property type="match status" value="7"/>
</dbReference>
<reference evidence="4 5" key="1">
    <citation type="submission" date="2016-02" db="EMBL/GenBank/DDBJ databases">
        <title>Genome analysis of coral dinoflagellate symbionts highlights evolutionary adaptations to a symbiotic lifestyle.</title>
        <authorList>
            <person name="Aranda M."/>
            <person name="Li Y."/>
            <person name="Liew Y.J."/>
            <person name="Baumgarten S."/>
            <person name="Simakov O."/>
            <person name="Wilson M."/>
            <person name="Piel J."/>
            <person name="Ashoor H."/>
            <person name="Bougouffa S."/>
            <person name="Bajic V.B."/>
            <person name="Ryu T."/>
            <person name="Ravasi T."/>
            <person name="Bayer T."/>
            <person name="Micklem G."/>
            <person name="Kim H."/>
            <person name="Bhak J."/>
            <person name="Lajeunesse T.C."/>
            <person name="Voolstra C.R."/>
        </authorList>
    </citation>
    <scope>NUCLEOTIDE SEQUENCE [LARGE SCALE GENOMIC DNA]</scope>
    <source>
        <strain evidence="4 5">CCMP2467</strain>
    </source>
</reference>
<dbReference type="PANTHER" id="PTHR43215">
    <property type="entry name" value="RADIAL SPOKE HEAD 1 HOMOLOG"/>
    <property type="match status" value="1"/>
</dbReference>
<evidence type="ECO:0000313" key="4">
    <source>
        <dbReference type="EMBL" id="OLP81185.1"/>
    </source>
</evidence>
<evidence type="ECO:0000256" key="3">
    <source>
        <dbReference type="SAM" id="SignalP"/>
    </source>
</evidence>
<protein>
    <submittedName>
        <fullName evidence="4">Radial spoke head 10-like B</fullName>
    </submittedName>
</protein>
<feature type="region of interest" description="Disordered" evidence="2">
    <location>
        <begin position="292"/>
        <end position="321"/>
    </location>
</feature>
<dbReference type="Gene3D" id="3.10.200.10">
    <property type="entry name" value="Alpha carbonic anhydrase"/>
    <property type="match status" value="2"/>
</dbReference>
<dbReference type="EMBL" id="LSRX01001304">
    <property type="protein sequence ID" value="OLP81185.1"/>
    <property type="molecule type" value="Genomic_DNA"/>
</dbReference>
<keyword evidence="1" id="KW-0677">Repeat</keyword>
<feature type="signal peptide" evidence="3">
    <location>
        <begin position="1"/>
        <end position="21"/>
    </location>
</feature>
<keyword evidence="5" id="KW-1185">Reference proteome</keyword>
<dbReference type="InterPro" id="IPR003409">
    <property type="entry name" value="MORN"/>
</dbReference>
<feature type="compositionally biased region" description="Basic and acidic residues" evidence="2">
    <location>
        <begin position="292"/>
        <end position="306"/>
    </location>
</feature>